<protein>
    <submittedName>
        <fullName evidence="2">Uncharacterized protein</fullName>
    </submittedName>
</protein>
<keyword evidence="1" id="KW-0472">Membrane</keyword>
<evidence type="ECO:0000313" key="3">
    <source>
        <dbReference type="Proteomes" id="UP000706525"/>
    </source>
</evidence>
<dbReference type="PROSITE" id="PS51257">
    <property type="entry name" value="PROKAR_LIPOPROTEIN"/>
    <property type="match status" value="1"/>
</dbReference>
<keyword evidence="1" id="KW-0812">Transmembrane</keyword>
<keyword evidence="3" id="KW-1185">Reference proteome</keyword>
<evidence type="ECO:0000313" key="2">
    <source>
        <dbReference type="EMBL" id="CAG9183007.1"/>
    </source>
</evidence>
<keyword evidence="1" id="KW-1133">Transmembrane helix</keyword>
<gene>
    <name evidence="2" type="ORF">LMG32289_05248</name>
</gene>
<dbReference type="RefSeq" id="WP_223993714.1">
    <property type="nucleotide sequence ID" value="NZ_CAJZAG010000011.1"/>
</dbReference>
<feature type="transmembrane region" description="Helical" evidence="1">
    <location>
        <begin position="12"/>
        <end position="33"/>
    </location>
</feature>
<reference evidence="2 3" key="1">
    <citation type="submission" date="2021-08" db="EMBL/GenBank/DDBJ databases">
        <authorList>
            <person name="Peeters C."/>
        </authorList>
    </citation>
    <scope>NUCLEOTIDE SEQUENCE [LARGE SCALE GENOMIC DNA]</scope>
    <source>
        <strain evidence="2 3">LMG 32289</strain>
    </source>
</reference>
<organism evidence="2 3">
    <name type="scientific">Cupriavidus pampae</name>
    <dbReference type="NCBI Taxonomy" id="659251"/>
    <lineage>
        <taxon>Bacteria</taxon>
        <taxon>Pseudomonadati</taxon>
        <taxon>Pseudomonadota</taxon>
        <taxon>Betaproteobacteria</taxon>
        <taxon>Burkholderiales</taxon>
        <taxon>Burkholderiaceae</taxon>
        <taxon>Cupriavidus</taxon>
    </lineage>
</organism>
<evidence type="ECO:0000256" key="1">
    <source>
        <dbReference type="SAM" id="Phobius"/>
    </source>
</evidence>
<dbReference type="EMBL" id="CAJZAG010000011">
    <property type="protein sequence ID" value="CAG9183007.1"/>
    <property type="molecule type" value="Genomic_DNA"/>
</dbReference>
<proteinExistence type="predicted"/>
<dbReference type="Proteomes" id="UP000706525">
    <property type="component" value="Unassembled WGS sequence"/>
</dbReference>
<accession>A0ABN7ZFF9</accession>
<comment type="caution">
    <text evidence="2">The sequence shown here is derived from an EMBL/GenBank/DDBJ whole genome shotgun (WGS) entry which is preliminary data.</text>
</comment>
<name>A0ABN7ZFF9_9BURK</name>
<sequence length="61" mass="6416">MGENTKRRLRRRLGLIGVLGAIAVMIGFGALAGCASRPDDGQSGISVYGVVDEGVSLKRDR</sequence>